<organism evidence="1 2">
    <name type="scientific">Caballeronia arationis</name>
    <dbReference type="NCBI Taxonomy" id="1777142"/>
    <lineage>
        <taxon>Bacteria</taxon>
        <taxon>Pseudomonadati</taxon>
        <taxon>Pseudomonadota</taxon>
        <taxon>Betaproteobacteria</taxon>
        <taxon>Burkholderiales</taxon>
        <taxon>Burkholderiaceae</taxon>
        <taxon>Caballeronia</taxon>
    </lineage>
</organism>
<comment type="caution">
    <text evidence="1">The sequence shown here is derived from an EMBL/GenBank/DDBJ whole genome shotgun (WGS) entry which is preliminary data.</text>
</comment>
<gene>
    <name evidence="1" type="ORF">SAMN05446927_7999</name>
</gene>
<dbReference type="AlphaFoldDB" id="A0A7Z7IEQ5"/>
<evidence type="ECO:0000313" key="2">
    <source>
        <dbReference type="Proteomes" id="UP000219522"/>
    </source>
</evidence>
<dbReference type="RefSeq" id="WP_062640517.1">
    <property type="nucleotide sequence ID" value="NZ_FCOG02000084.1"/>
</dbReference>
<proteinExistence type="predicted"/>
<accession>A0A7Z7IEQ5</accession>
<reference evidence="1 2" key="1">
    <citation type="submission" date="2017-09" db="EMBL/GenBank/DDBJ databases">
        <authorList>
            <person name="Varghese N."/>
            <person name="Submissions S."/>
        </authorList>
    </citation>
    <scope>NUCLEOTIDE SEQUENCE [LARGE SCALE GENOMIC DNA]</scope>
    <source>
        <strain evidence="1 2">OK806</strain>
    </source>
</reference>
<protein>
    <submittedName>
        <fullName evidence="1">Uncharacterized conserved protein, DUF2252 family</fullName>
    </submittedName>
</protein>
<evidence type="ECO:0000313" key="1">
    <source>
        <dbReference type="EMBL" id="SOE89430.1"/>
    </source>
</evidence>
<dbReference type="EMBL" id="OCSU01000003">
    <property type="protein sequence ID" value="SOE89430.1"/>
    <property type="molecule type" value="Genomic_DNA"/>
</dbReference>
<dbReference type="PANTHER" id="PTHR39441">
    <property type="entry name" value="DUF2252 DOMAIN-CONTAINING PROTEIN"/>
    <property type="match status" value="1"/>
</dbReference>
<sequence length="473" mass="53015">MSKTYPDRRTSVAPHTTTSYLTADERGAKGRALRDAVPRALHAGWKISGRRRDPVELLSESNEGRMLELIPIRFGRMSASPFAFYRGAAALMAADLATTPTSGIRVQTCGDAHLMNFGGFATPERNVIFDINDLDETLPAPFEWDLKRLAASVVIAAQHLELPNSEAARVVTDLVREYRERMQNYATMRALDVWYDRIDLQKYVDRTGDPTIVADLRKRLTERIEMERRKSVPDHLYPKLVSQEGVLPRIKDEPPLIFHPTTEQGPGLASGYGEAIASYRESLAEHIRMLFDRFHFVDMAIKVVGVGSVGTMCAVCLFMAADNDPLFLQVKEARASVLEPYAGKSLHANHGQRVIAGQRLMQAASDLFLGWTRGMNGRDFYVRQLRDMKVSAIIEDWDTGILRQYARMCAHALSRAHARSGDAAMIAGYMGSGQTFDDAVCEFATEYSSQNRSDHRLFVRAIREGRVNVQVED</sequence>
<dbReference type="Pfam" id="PF10009">
    <property type="entry name" value="DUF2252"/>
    <property type="match status" value="1"/>
</dbReference>
<dbReference type="OrthoDB" id="1491115at2"/>
<keyword evidence="2" id="KW-1185">Reference proteome</keyword>
<name>A0A7Z7IEQ5_9BURK</name>
<dbReference type="Proteomes" id="UP000219522">
    <property type="component" value="Unassembled WGS sequence"/>
</dbReference>
<dbReference type="PANTHER" id="PTHR39441:SF1">
    <property type="entry name" value="DUF2252 DOMAIN-CONTAINING PROTEIN"/>
    <property type="match status" value="1"/>
</dbReference>
<dbReference type="InterPro" id="IPR018721">
    <property type="entry name" value="DUF2252"/>
</dbReference>